<dbReference type="Pfam" id="PF13517">
    <property type="entry name" value="FG-GAP_3"/>
    <property type="match status" value="2"/>
</dbReference>
<dbReference type="OrthoDB" id="5287961at2"/>
<feature type="signal peptide" evidence="2">
    <location>
        <begin position="1"/>
        <end position="24"/>
    </location>
</feature>
<evidence type="ECO:0000256" key="2">
    <source>
        <dbReference type="SAM" id="SignalP"/>
    </source>
</evidence>
<dbReference type="KEGG" id="ahel:Q31a_36980"/>
<keyword evidence="5" id="KW-1185">Reference proteome</keyword>
<keyword evidence="1 2" id="KW-0732">Signal</keyword>
<dbReference type="Gene3D" id="2.130.10.130">
    <property type="entry name" value="Integrin alpha, N-terminal"/>
    <property type="match status" value="1"/>
</dbReference>
<accession>A0A518G9W5</accession>
<dbReference type="InterPro" id="IPR011519">
    <property type="entry name" value="UnbV_ASPIC"/>
</dbReference>
<dbReference type="PANTHER" id="PTHR16026">
    <property type="entry name" value="CARTILAGE ACIDIC PROTEIN 1"/>
    <property type="match status" value="1"/>
</dbReference>
<evidence type="ECO:0000256" key="1">
    <source>
        <dbReference type="ARBA" id="ARBA00022729"/>
    </source>
</evidence>
<feature type="domain" description="ASPIC/UnbV" evidence="3">
    <location>
        <begin position="480"/>
        <end position="547"/>
    </location>
</feature>
<evidence type="ECO:0000313" key="4">
    <source>
        <dbReference type="EMBL" id="QDV25372.1"/>
    </source>
</evidence>
<sequence length="565" mass="61249" precursor="true">MNCRLTCCLLLTGLVLTTGSSLDAKNPTTTIRLQPLLAEQTGIVGLHSDGSSGQHYLVEAVASGMASFDYDGDGYLDLYFLSGGALKGADPSRVQPNRLYRNQGDWTFVDVTEQSGLGSLSHSLGVSVGDVNEDGCPDVYVNNYGRNELFLNCSDGRFVQSASQVTQCGSKVGAGVSMLDMDGDGDLDIYVANYIVFDYDLREPSKFQGKVVYGGPVLYPAEPDDLLRNNGDGTFTNVSQSSGIGLDAEWGMGTVCFDADADGDTDIFVANDSTRNFLWENDGHGIFTEIALLGGVAYDYQGEPQGSMGADVSDYNGDGTLDLFVTSYENQSTTLYENLGSAIFQDITLSVGAGANTDRRVNWGTAFADLDNDQDQDLVLANGHIHDNLDEFDDTTSYRIHNQVFENEAGRFTDCSMDCGIATVAKESSRGLVVEDLDRDGRPDLVVLNIRTVPTLFKNSSAENNWIELDLIGIQASRSAVGTKVMAVHEGREQIRELLSGRGYQSHFGTRLHFGLGTSARLERLEIQWYGGDREVFHDLEANGLYTIRQGLGIERQPSPPAVAP</sequence>
<dbReference type="RefSeq" id="WP_145080344.1">
    <property type="nucleotide sequence ID" value="NZ_CP036298.1"/>
</dbReference>
<protein>
    <submittedName>
        <fullName evidence="4">FG-GAP repeat protein</fullName>
    </submittedName>
</protein>
<dbReference type="EMBL" id="CP036298">
    <property type="protein sequence ID" value="QDV25372.1"/>
    <property type="molecule type" value="Genomic_DNA"/>
</dbReference>
<dbReference type="SUPFAM" id="SSF69318">
    <property type="entry name" value="Integrin alpha N-terminal domain"/>
    <property type="match status" value="1"/>
</dbReference>
<reference evidence="4 5" key="1">
    <citation type="submission" date="2019-02" db="EMBL/GenBank/DDBJ databases">
        <title>Deep-cultivation of Planctomycetes and their phenomic and genomic characterization uncovers novel biology.</title>
        <authorList>
            <person name="Wiegand S."/>
            <person name="Jogler M."/>
            <person name="Boedeker C."/>
            <person name="Pinto D."/>
            <person name="Vollmers J."/>
            <person name="Rivas-Marin E."/>
            <person name="Kohn T."/>
            <person name="Peeters S.H."/>
            <person name="Heuer A."/>
            <person name="Rast P."/>
            <person name="Oberbeckmann S."/>
            <person name="Bunk B."/>
            <person name="Jeske O."/>
            <person name="Meyerdierks A."/>
            <person name="Storesund J.E."/>
            <person name="Kallscheuer N."/>
            <person name="Luecker S."/>
            <person name="Lage O.M."/>
            <person name="Pohl T."/>
            <person name="Merkel B.J."/>
            <person name="Hornburger P."/>
            <person name="Mueller R.-W."/>
            <person name="Bruemmer F."/>
            <person name="Labrenz M."/>
            <person name="Spormann A.M."/>
            <person name="Op den Camp H."/>
            <person name="Overmann J."/>
            <person name="Amann R."/>
            <person name="Jetten M.S.M."/>
            <person name="Mascher T."/>
            <person name="Medema M.H."/>
            <person name="Devos D.P."/>
            <person name="Kaster A.-K."/>
            <person name="Ovreas L."/>
            <person name="Rohde M."/>
            <person name="Galperin M.Y."/>
            <person name="Jogler C."/>
        </authorList>
    </citation>
    <scope>NUCLEOTIDE SEQUENCE [LARGE SCALE GENOMIC DNA]</scope>
    <source>
        <strain evidence="4 5">Q31a</strain>
    </source>
</reference>
<evidence type="ECO:0000313" key="5">
    <source>
        <dbReference type="Proteomes" id="UP000318017"/>
    </source>
</evidence>
<gene>
    <name evidence="4" type="ORF">Q31a_36980</name>
</gene>
<evidence type="ECO:0000259" key="3">
    <source>
        <dbReference type="Pfam" id="PF07593"/>
    </source>
</evidence>
<dbReference type="Proteomes" id="UP000318017">
    <property type="component" value="Chromosome"/>
</dbReference>
<dbReference type="Pfam" id="PF07593">
    <property type="entry name" value="UnbV_ASPIC"/>
    <property type="match status" value="1"/>
</dbReference>
<proteinExistence type="predicted"/>
<dbReference type="AlphaFoldDB" id="A0A518G9W5"/>
<dbReference type="InterPro" id="IPR013517">
    <property type="entry name" value="FG-GAP"/>
</dbReference>
<dbReference type="InterPro" id="IPR027039">
    <property type="entry name" value="Crtac1"/>
</dbReference>
<name>A0A518G9W5_9BACT</name>
<dbReference type="InterPro" id="IPR028994">
    <property type="entry name" value="Integrin_alpha_N"/>
</dbReference>
<feature type="chain" id="PRO_5021759562" evidence="2">
    <location>
        <begin position="25"/>
        <end position="565"/>
    </location>
</feature>
<organism evidence="4 5">
    <name type="scientific">Aureliella helgolandensis</name>
    <dbReference type="NCBI Taxonomy" id="2527968"/>
    <lineage>
        <taxon>Bacteria</taxon>
        <taxon>Pseudomonadati</taxon>
        <taxon>Planctomycetota</taxon>
        <taxon>Planctomycetia</taxon>
        <taxon>Pirellulales</taxon>
        <taxon>Pirellulaceae</taxon>
        <taxon>Aureliella</taxon>
    </lineage>
</organism>
<dbReference type="PANTHER" id="PTHR16026:SF0">
    <property type="entry name" value="CARTILAGE ACIDIC PROTEIN 1"/>
    <property type="match status" value="1"/>
</dbReference>